<dbReference type="AlphaFoldDB" id="A0A927ZNM8"/>
<name>A0A927ZNM8_9CLOT</name>
<dbReference type="Proteomes" id="UP000768462">
    <property type="component" value="Unassembled WGS sequence"/>
</dbReference>
<organism evidence="1 2">
    <name type="scientific">Clostridium sulfidigenes</name>
    <dbReference type="NCBI Taxonomy" id="318464"/>
    <lineage>
        <taxon>Bacteria</taxon>
        <taxon>Bacillati</taxon>
        <taxon>Bacillota</taxon>
        <taxon>Clostridia</taxon>
        <taxon>Eubacteriales</taxon>
        <taxon>Clostridiaceae</taxon>
        <taxon>Clostridium</taxon>
    </lineage>
</organism>
<evidence type="ECO:0000313" key="2">
    <source>
        <dbReference type="Proteomes" id="UP000768462"/>
    </source>
</evidence>
<dbReference type="EMBL" id="SVCM01000043">
    <property type="protein sequence ID" value="MBE6059280.1"/>
    <property type="molecule type" value="Genomic_DNA"/>
</dbReference>
<reference evidence="1" key="1">
    <citation type="submission" date="2019-04" db="EMBL/GenBank/DDBJ databases">
        <title>Evolution of Biomass-Degrading Anaerobic Consortia Revealed by Metagenomics.</title>
        <authorList>
            <person name="Peng X."/>
        </authorList>
    </citation>
    <scope>NUCLEOTIDE SEQUENCE</scope>
    <source>
        <strain evidence="1">SIG254</strain>
    </source>
</reference>
<proteinExistence type="predicted"/>
<evidence type="ECO:0000313" key="1">
    <source>
        <dbReference type="EMBL" id="MBE6059280.1"/>
    </source>
</evidence>
<comment type="caution">
    <text evidence="1">The sequence shown here is derived from an EMBL/GenBank/DDBJ whole genome shotgun (WGS) entry which is preliminary data.</text>
</comment>
<sequence length="248" mass="29308">MMEELKNLLHEKGYNIFSKKIDDIEYNYCFTGDRVYFFSDISDIEDSQLREYSNDMAINIAQLVKKDKYKEFFTSEVKFSNGDLNLVTESLDLKAFLWDLYIISIRISDENDFFPNEVISQLQREKLIARRIIIQEETIEEALVKLTEEFSSTDKLNTIFLKYKKDTNESSIIENLLDENLVDEVKRKSGKKSTALEIKNRVPKENILLKERIKQTKKNDGTSINLDDIENYLDNIKNLYEEAREYLK</sequence>
<protein>
    <submittedName>
        <fullName evidence="1">Uncharacterized protein</fullName>
    </submittedName>
</protein>
<accession>A0A927ZNM8</accession>
<gene>
    <name evidence="1" type="ORF">E7215_03775</name>
</gene>